<keyword evidence="6 7" id="KW-0482">Metalloprotease</keyword>
<dbReference type="Gene3D" id="1.10.1370.10">
    <property type="entry name" value="Neurolysin, domain 3"/>
    <property type="match status" value="1"/>
</dbReference>
<comment type="caution">
    <text evidence="9">The sequence shown here is derived from an EMBL/GenBank/DDBJ whole genome shotgun (WGS) entry which is preliminary data.</text>
</comment>
<evidence type="ECO:0000256" key="3">
    <source>
        <dbReference type="ARBA" id="ARBA00022723"/>
    </source>
</evidence>
<dbReference type="STRING" id="1802115.A2756_01820"/>
<evidence type="ECO:0000256" key="5">
    <source>
        <dbReference type="ARBA" id="ARBA00022833"/>
    </source>
</evidence>
<dbReference type="InterPro" id="IPR024079">
    <property type="entry name" value="MetalloPept_cat_dom_sf"/>
</dbReference>
<dbReference type="InterPro" id="IPR024080">
    <property type="entry name" value="Neurolysin/TOP_N"/>
</dbReference>
<proteinExistence type="inferred from homology"/>
<dbReference type="Gene3D" id="1.20.1050.40">
    <property type="entry name" value="Endopeptidase. Chain P, domain 1"/>
    <property type="match status" value="1"/>
</dbReference>
<evidence type="ECO:0000256" key="4">
    <source>
        <dbReference type="ARBA" id="ARBA00022801"/>
    </source>
</evidence>
<dbReference type="EMBL" id="MHNL01000005">
    <property type="protein sequence ID" value="OGZ45629.1"/>
    <property type="molecule type" value="Genomic_DNA"/>
</dbReference>
<dbReference type="InterPro" id="IPR045090">
    <property type="entry name" value="Pept_M3A_M3B"/>
</dbReference>
<keyword evidence="2 7" id="KW-0645">Protease</keyword>
<dbReference type="Pfam" id="PF01432">
    <property type="entry name" value="Peptidase_M3"/>
    <property type="match status" value="1"/>
</dbReference>
<dbReference type="Gene3D" id="3.40.390.10">
    <property type="entry name" value="Collagenase (Catalytic Domain)"/>
    <property type="match status" value="1"/>
</dbReference>
<dbReference type="GO" id="GO:0004222">
    <property type="term" value="F:metalloendopeptidase activity"/>
    <property type="evidence" value="ECO:0007669"/>
    <property type="project" value="InterPro"/>
</dbReference>
<gene>
    <name evidence="9" type="ORF">A2756_01820</name>
</gene>
<comment type="cofactor">
    <cofactor evidence="7">
        <name>Zn(2+)</name>
        <dbReference type="ChEBI" id="CHEBI:29105"/>
    </cofactor>
    <text evidence="7">Binds 1 zinc ion.</text>
</comment>
<evidence type="ECO:0000256" key="2">
    <source>
        <dbReference type="ARBA" id="ARBA00022670"/>
    </source>
</evidence>
<dbReference type="GO" id="GO:0006518">
    <property type="term" value="P:peptide metabolic process"/>
    <property type="evidence" value="ECO:0007669"/>
    <property type="project" value="TreeGrafter"/>
</dbReference>
<dbReference type="Proteomes" id="UP000177785">
    <property type="component" value="Unassembled WGS sequence"/>
</dbReference>
<evidence type="ECO:0000259" key="8">
    <source>
        <dbReference type="Pfam" id="PF01432"/>
    </source>
</evidence>
<dbReference type="InterPro" id="IPR001567">
    <property type="entry name" value="Pept_M3A_M3B_dom"/>
</dbReference>
<evidence type="ECO:0000256" key="6">
    <source>
        <dbReference type="ARBA" id="ARBA00023049"/>
    </source>
</evidence>
<dbReference type="GO" id="GO:0005829">
    <property type="term" value="C:cytosol"/>
    <property type="evidence" value="ECO:0007669"/>
    <property type="project" value="UniProtKB-ARBA"/>
</dbReference>
<dbReference type="GO" id="GO:0046872">
    <property type="term" value="F:metal ion binding"/>
    <property type="evidence" value="ECO:0007669"/>
    <property type="project" value="UniProtKB-UniRule"/>
</dbReference>
<evidence type="ECO:0000313" key="10">
    <source>
        <dbReference type="Proteomes" id="UP000177785"/>
    </source>
</evidence>
<comment type="similarity">
    <text evidence="1 7">Belongs to the peptidase M3 family.</text>
</comment>
<keyword evidence="5 7" id="KW-0862">Zinc</keyword>
<dbReference type="InterPro" id="IPR024077">
    <property type="entry name" value="Neurolysin/TOP_dom2"/>
</dbReference>
<dbReference type="FunFam" id="3.40.390.10:FF:000009">
    <property type="entry name" value="Oligopeptidase A"/>
    <property type="match status" value="1"/>
</dbReference>
<evidence type="ECO:0000313" key="9">
    <source>
        <dbReference type="EMBL" id="OGZ45629.1"/>
    </source>
</evidence>
<protein>
    <recommendedName>
        <fullName evidence="8">Peptidase M3A/M3B catalytic domain-containing protein</fullName>
    </recommendedName>
</protein>
<accession>A0A1G2G5V7</accession>
<reference evidence="9 10" key="1">
    <citation type="journal article" date="2016" name="Nat. Commun.">
        <title>Thousands of microbial genomes shed light on interconnected biogeochemical processes in an aquifer system.</title>
        <authorList>
            <person name="Anantharaman K."/>
            <person name="Brown C.T."/>
            <person name="Hug L.A."/>
            <person name="Sharon I."/>
            <person name="Castelle C.J."/>
            <person name="Probst A.J."/>
            <person name="Thomas B.C."/>
            <person name="Singh A."/>
            <person name="Wilkins M.J."/>
            <person name="Karaoz U."/>
            <person name="Brodie E.L."/>
            <person name="Williams K.H."/>
            <person name="Hubbard S.S."/>
            <person name="Banfield J.F."/>
        </authorList>
    </citation>
    <scope>NUCLEOTIDE SEQUENCE [LARGE SCALE GENOMIC DNA]</scope>
</reference>
<keyword evidence="4 7" id="KW-0378">Hydrolase</keyword>
<keyword evidence="3 7" id="KW-0479">Metal-binding</keyword>
<feature type="domain" description="Peptidase M3A/M3B catalytic" evidence="8">
    <location>
        <begin position="214"/>
        <end position="656"/>
    </location>
</feature>
<dbReference type="GO" id="GO:0006508">
    <property type="term" value="P:proteolysis"/>
    <property type="evidence" value="ECO:0007669"/>
    <property type="project" value="UniProtKB-KW"/>
</dbReference>
<dbReference type="SUPFAM" id="SSF55486">
    <property type="entry name" value="Metalloproteases ('zincins'), catalytic domain"/>
    <property type="match status" value="1"/>
</dbReference>
<dbReference type="AlphaFoldDB" id="A0A1G2G5V7"/>
<sequence>MQYIPYNKEQFAWTQWGPKEIRKAYENSIAHKEKVYAAIKLVPDFDRTFQNTIAALERASYVESPQMHYVELLLEVSPRSDVRKAAKETLDEYSQKIVDIEYDEDLYHAVLACARKNEPLEGADKKLLEDALRAYRRMGFGLSTEDREELKDIIKQISKLSLEFSKNINDWQGYILVTREELEGLPESYITGLQKDNTGKYKITLQYPDSVPFIKNAESEQKRKELQTKLLQKGGAVNLDILGSLLRLRRMQARLLGYKNHVAYQAKPRTAKTAEHIEAFLTDLAKNVSPLAARDITVMCDLKRTSTGNPDAVLEYHDLSYYLNESEKQTCNVDHEKLRVYFPLEKVLDGMFAIYAKLFSVSFQKITDYPVWHDGVELYAIKNTEGEIIAYFFLDLYPRENKYGHAMAFPIVQGRLLEEGYLPPVSAMVANFPKPTSDTPTLLSHPELTTLFHEFGHIMHGTLTQAPYASQSGTSVARDFVEAPSQMFEHWMWDTESLRLVSEHYKTKEPLPDSDLKNLIKAKKHMIGYQTMRQIIFATFDYQIHTEEEGTPDAISTYNTLVKTYLRVQTPEGNLFPAGFGHLIGYSGGYYGYLWSEVYACDMFTRFAAEGLLNPETGGSYRLWILEKGSSMDELEEVRGFLGREPSNRAFLQEIGLDTIKPE</sequence>
<organism evidence="9 10">
    <name type="scientific">Candidatus Ryanbacteria bacterium RIFCSPHIGHO2_01_FULL_48_27</name>
    <dbReference type="NCBI Taxonomy" id="1802115"/>
    <lineage>
        <taxon>Bacteria</taxon>
        <taxon>Candidatus Ryaniibacteriota</taxon>
    </lineage>
</organism>
<dbReference type="PANTHER" id="PTHR11804">
    <property type="entry name" value="PROTEASE M3 THIMET OLIGOPEPTIDASE-RELATED"/>
    <property type="match status" value="1"/>
</dbReference>
<dbReference type="CDD" id="cd06455">
    <property type="entry name" value="M3A_TOP"/>
    <property type="match status" value="1"/>
</dbReference>
<evidence type="ECO:0000256" key="7">
    <source>
        <dbReference type="RuleBase" id="RU003435"/>
    </source>
</evidence>
<dbReference type="PANTHER" id="PTHR11804:SF84">
    <property type="entry name" value="SACCHAROLYSIN"/>
    <property type="match status" value="1"/>
</dbReference>
<evidence type="ECO:0000256" key="1">
    <source>
        <dbReference type="ARBA" id="ARBA00006040"/>
    </source>
</evidence>
<name>A0A1G2G5V7_9BACT</name>